<evidence type="ECO:0000313" key="1">
    <source>
        <dbReference type="EMBL" id="SQC92548.1"/>
    </source>
</evidence>
<organism evidence="1 2">
    <name type="scientific">Cedecea neteri</name>
    <dbReference type="NCBI Taxonomy" id="158822"/>
    <lineage>
        <taxon>Bacteria</taxon>
        <taxon>Pseudomonadati</taxon>
        <taxon>Pseudomonadota</taxon>
        <taxon>Gammaproteobacteria</taxon>
        <taxon>Enterobacterales</taxon>
        <taxon>Enterobacteriaceae</taxon>
        <taxon>Cedecea</taxon>
    </lineage>
</organism>
<accession>A0A2X3IJP8</accession>
<sequence>MSEASERSGLTGAMDPVWNTIMPAEGWSAQKMIEITERDIVVNDLRISGYSEADIAKLTRYLDDTQNPSFSGAVFL</sequence>
<dbReference type="EMBL" id="UAVU01000009">
    <property type="protein sequence ID" value="SQC92548.1"/>
    <property type="molecule type" value="Genomic_DNA"/>
</dbReference>
<protein>
    <submittedName>
        <fullName evidence="1">Uncharacterized protein</fullName>
    </submittedName>
</protein>
<dbReference type="AlphaFoldDB" id="A0A2X3IJP8"/>
<evidence type="ECO:0000313" key="2">
    <source>
        <dbReference type="Proteomes" id="UP000251197"/>
    </source>
</evidence>
<gene>
    <name evidence="1" type="ORF">NCTC12120_05745</name>
</gene>
<proteinExistence type="predicted"/>
<reference evidence="1 2" key="1">
    <citation type="submission" date="2018-06" db="EMBL/GenBank/DDBJ databases">
        <authorList>
            <consortium name="Pathogen Informatics"/>
            <person name="Doyle S."/>
        </authorList>
    </citation>
    <scope>NUCLEOTIDE SEQUENCE [LARGE SCALE GENOMIC DNA]</scope>
    <source>
        <strain evidence="1 2">NCTC12120</strain>
    </source>
</reference>
<name>A0A2X3IJP8_9ENTR</name>
<dbReference type="Proteomes" id="UP000251197">
    <property type="component" value="Unassembled WGS sequence"/>
</dbReference>